<evidence type="ECO:0000256" key="3">
    <source>
        <dbReference type="ARBA" id="ARBA00022801"/>
    </source>
</evidence>
<dbReference type="Pfam" id="PF01934">
    <property type="entry name" value="HepT-like"/>
    <property type="match status" value="1"/>
</dbReference>
<dbReference type="PANTHER" id="PTHR33397">
    <property type="entry name" value="UPF0331 PROTEIN YUTE"/>
    <property type="match status" value="1"/>
</dbReference>
<reference evidence="7" key="2">
    <citation type="submission" date="2015-04" db="EMBL/GenBank/DDBJ databases">
        <title>Complete genome sequence of Salinicoccus halodurans strain H3B36, isolated from the Qaidam basin of China.</title>
        <authorList>
            <person name="Ma Y."/>
            <person name="Jiang K."/>
            <person name="Xue Y."/>
        </authorList>
    </citation>
    <scope>NUCLEOTIDE SEQUENCE [LARGE SCALE GENOMIC DNA]</scope>
    <source>
        <strain evidence="7">H3B36</strain>
    </source>
</reference>
<name>A0A0F7D3Y4_9STAP</name>
<dbReference type="Proteomes" id="UP000183090">
    <property type="component" value="Unassembled WGS sequence"/>
</dbReference>
<dbReference type="Gene3D" id="1.20.120.580">
    <property type="entry name" value="bsu32300-like"/>
    <property type="match status" value="1"/>
</dbReference>
<dbReference type="PANTHER" id="PTHR33397:SF5">
    <property type="entry name" value="RNASE YUTE-RELATED"/>
    <property type="match status" value="1"/>
</dbReference>
<dbReference type="OrthoDB" id="2375467at2"/>
<dbReference type="GO" id="GO:0016787">
    <property type="term" value="F:hydrolase activity"/>
    <property type="evidence" value="ECO:0007669"/>
    <property type="project" value="UniProtKB-KW"/>
</dbReference>
<reference evidence="6 8" key="3">
    <citation type="submission" date="2016-10" db="EMBL/GenBank/DDBJ databases">
        <authorList>
            <person name="Varghese N."/>
            <person name="Submissions S."/>
        </authorList>
    </citation>
    <scope>NUCLEOTIDE SEQUENCE [LARGE SCALE GENOMIC DNA]</scope>
    <source>
        <strain evidence="6 8">CGMCC 1.6501</strain>
    </source>
</reference>
<dbReference type="InterPro" id="IPR037038">
    <property type="entry name" value="HepT-like_sf"/>
</dbReference>
<dbReference type="InterPro" id="IPR052379">
    <property type="entry name" value="Type_VII_TA_RNase"/>
</dbReference>
<accession>A0A0F7D3Y4</accession>
<dbReference type="EMBL" id="CP011366">
    <property type="protein sequence ID" value="AKG73290.1"/>
    <property type="molecule type" value="Genomic_DNA"/>
</dbReference>
<comment type="similarity">
    <text evidence="4">Belongs to the HepT RNase toxin family.</text>
</comment>
<gene>
    <name evidence="5" type="ORF">AAT16_03085</name>
    <name evidence="6" type="ORF">SAMN05216235_1906</name>
</gene>
<evidence type="ECO:0000313" key="6">
    <source>
        <dbReference type="EMBL" id="SFK82834.1"/>
    </source>
</evidence>
<dbReference type="InterPro" id="IPR008201">
    <property type="entry name" value="HepT-like"/>
</dbReference>
<dbReference type="KEGG" id="shv:AAT16_03085"/>
<proteinExistence type="inferred from homology"/>
<reference evidence="5 7" key="1">
    <citation type="journal article" date="2015" name="Int. J. Syst. Evol. Microbiol.">
        <title>Complete genome sequence of Salinicoccus halodurans H3B36, isolated from the Qaidam Basin in China.</title>
        <authorList>
            <person name="Jiang K."/>
            <person name="Xue Y."/>
            <person name="Ma Y."/>
        </authorList>
    </citation>
    <scope>NUCLEOTIDE SEQUENCE [LARGE SCALE GENOMIC DNA]</scope>
    <source>
        <strain evidence="5 7">H3B36</strain>
    </source>
</reference>
<keyword evidence="1" id="KW-1277">Toxin-antitoxin system</keyword>
<evidence type="ECO:0000256" key="2">
    <source>
        <dbReference type="ARBA" id="ARBA00022722"/>
    </source>
</evidence>
<evidence type="ECO:0000256" key="1">
    <source>
        <dbReference type="ARBA" id="ARBA00022649"/>
    </source>
</evidence>
<dbReference type="RefSeq" id="WP_046789481.1">
    <property type="nucleotide sequence ID" value="NZ_CP011366.1"/>
</dbReference>
<keyword evidence="7" id="KW-1185">Reference proteome</keyword>
<sequence length="143" mass="16577">MYFVDKEVLLERLEYIDQLTAGYEGMEGLALERSSQMLIEAVVDVGNMIIDGFILRDPGSYQDVMDIMETEGVIPAADNMKFKETFKWRVELTRNYTRLDHGQMKGDFEENLSAYRDFRKNVYAFFENEGQAITAFKGDQQDV</sequence>
<evidence type="ECO:0000256" key="4">
    <source>
        <dbReference type="ARBA" id="ARBA00024207"/>
    </source>
</evidence>
<dbReference type="EMBL" id="FOTB01000004">
    <property type="protein sequence ID" value="SFK82834.1"/>
    <property type="molecule type" value="Genomic_DNA"/>
</dbReference>
<dbReference type="GO" id="GO:0004540">
    <property type="term" value="F:RNA nuclease activity"/>
    <property type="evidence" value="ECO:0007669"/>
    <property type="project" value="InterPro"/>
</dbReference>
<evidence type="ECO:0000313" key="7">
    <source>
        <dbReference type="Proteomes" id="UP000034029"/>
    </source>
</evidence>
<keyword evidence="3" id="KW-0378">Hydrolase</keyword>
<dbReference type="GO" id="GO:0110001">
    <property type="term" value="C:toxin-antitoxin complex"/>
    <property type="evidence" value="ECO:0007669"/>
    <property type="project" value="InterPro"/>
</dbReference>
<evidence type="ECO:0000313" key="5">
    <source>
        <dbReference type="EMBL" id="AKG73290.1"/>
    </source>
</evidence>
<dbReference type="AlphaFoldDB" id="A0A0F7D3Y4"/>
<organism evidence="6 8">
    <name type="scientific">Salinicoccus halodurans</name>
    <dbReference type="NCBI Taxonomy" id="407035"/>
    <lineage>
        <taxon>Bacteria</taxon>
        <taxon>Bacillati</taxon>
        <taxon>Bacillota</taxon>
        <taxon>Bacilli</taxon>
        <taxon>Bacillales</taxon>
        <taxon>Staphylococcaceae</taxon>
        <taxon>Salinicoccus</taxon>
    </lineage>
</organism>
<dbReference type="Proteomes" id="UP000034029">
    <property type="component" value="Chromosome"/>
</dbReference>
<protein>
    <submittedName>
        <fullName evidence="6">Uncharacterized conserved protein YutE, UPF0331/DUF86 family</fullName>
    </submittedName>
</protein>
<keyword evidence="2" id="KW-0540">Nuclease</keyword>
<evidence type="ECO:0000313" key="8">
    <source>
        <dbReference type="Proteomes" id="UP000183090"/>
    </source>
</evidence>